<accession>I7CKD4</accession>
<proteinExistence type="predicted"/>
<organism evidence="3 4">
    <name type="scientific">Mycoplasma haematolamae (strain Purdue)</name>
    <dbReference type="NCBI Taxonomy" id="1212765"/>
    <lineage>
        <taxon>Bacteria</taxon>
        <taxon>Bacillati</taxon>
        <taxon>Mycoplasmatota</taxon>
        <taxon>Mollicutes</taxon>
        <taxon>Mycoplasmataceae</taxon>
        <taxon>Mycoplasma</taxon>
    </lineage>
</organism>
<keyword evidence="4" id="KW-1185">Reference proteome</keyword>
<dbReference type="STRING" id="1212765.MHLP_03895"/>
<keyword evidence="2" id="KW-1133">Transmembrane helix</keyword>
<feature type="transmembrane region" description="Helical" evidence="2">
    <location>
        <begin position="7"/>
        <end position="27"/>
    </location>
</feature>
<sequence length="185" mass="20386">MTGAAKAFLALGIGGIVAGGGGSYVFLEQSGFLNGQTESLNTSSLKVPSELGKEYTYKVKINDQQEELTLNCKPRSDKSYVVLSLDTDTNSLSTEEKVFTGLMLSCVEIVPREGQSDYIPNNEDLIEKNEQHNPLKCIFKGSIDQEDSSATKTFKYECNGPREAKLETPTGENREPYISLKKQDR</sequence>
<name>I7CKD4_MYCHA</name>
<feature type="region of interest" description="Disordered" evidence="1">
    <location>
        <begin position="161"/>
        <end position="185"/>
    </location>
</feature>
<protein>
    <submittedName>
        <fullName evidence="3">Uncharacterized protein</fullName>
    </submittedName>
</protein>
<gene>
    <name evidence="3" type="ordered locus">MHLP_03895</name>
</gene>
<keyword evidence="2" id="KW-0812">Transmembrane</keyword>
<dbReference type="KEGG" id="mhl:MHLP_03895"/>
<dbReference type="Proteomes" id="UP000006502">
    <property type="component" value="Chromosome"/>
</dbReference>
<dbReference type="PATRIC" id="fig|1212765.3.peg.886"/>
<dbReference type="EMBL" id="CP003731">
    <property type="protein sequence ID" value="AFO52359.1"/>
    <property type="molecule type" value="Genomic_DNA"/>
</dbReference>
<dbReference type="HOGENOM" id="CLU_1459787_0_0_14"/>
<evidence type="ECO:0000313" key="4">
    <source>
        <dbReference type="Proteomes" id="UP000006502"/>
    </source>
</evidence>
<keyword evidence="2" id="KW-0472">Membrane</keyword>
<dbReference type="AlphaFoldDB" id="I7CKD4"/>
<reference evidence="4" key="2">
    <citation type="submission" date="2012-07" db="EMBL/GenBank/DDBJ databases">
        <title>Complete genome sequence of 'Candidatus Mycoplasma haemolamae'.</title>
        <authorList>
            <person name="Guimaraes A.M.S."/>
            <person name="Toth B."/>
            <person name="Santos A.P."/>
            <person name="Nascimento N.C."/>
            <person name="Sojka J.E."/>
            <person name="Messick J.B."/>
        </authorList>
    </citation>
    <scope>NUCLEOTIDE SEQUENCE [LARGE SCALE GENOMIC DNA]</scope>
    <source>
        <strain evidence="4">Purdue</strain>
    </source>
</reference>
<evidence type="ECO:0000256" key="1">
    <source>
        <dbReference type="SAM" id="MobiDB-lite"/>
    </source>
</evidence>
<reference evidence="3 4" key="1">
    <citation type="journal article" date="2012" name="J. Bacteriol.">
        <title>Genome Sequence of "Candidatus Mycoplasma haemolamae" Strain Purdue, a Red Blood Cell Pathogen of Alpacas (Vicugna pacos) and Llamas (Lama glama).</title>
        <authorList>
            <person name="Guimaraes A.M."/>
            <person name="Toth B."/>
            <person name="Santos A.P."/>
            <person name="do Nascimento N.C."/>
            <person name="Kritchevsky J.E."/>
            <person name="Messick J.B."/>
        </authorList>
    </citation>
    <scope>NUCLEOTIDE SEQUENCE [LARGE SCALE GENOMIC DNA]</scope>
    <source>
        <strain evidence="3 4">Purdue</strain>
    </source>
</reference>
<evidence type="ECO:0000256" key="2">
    <source>
        <dbReference type="SAM" id="Phobius"/>
    </source>
</evidence>
<evidence type="ECO:0000313" key="3">
    <source>
        <dbReference type="EMBL" id="AFO52359.1"/>
    </source>
</evidence>